<protein>
    <submittedName>
        <fullName evidence="2">Uncharacterized protein</fullName>
    </submittedName>
</protein>
<comment type="caution">
    <text evidence="2">The sequence shown here is derived from an EMBL/GenBank/DDBJ whole genome shotgun (WGS) entry which is preliminary data.</text>
</comment>
<name>A0AAD6RYK0_9AGAR</name>
<evidence type="ECO:0000313" key="2">
    <source>
        <dbReference type="EMBL" id="KAJ7017728.1"/>
    </source>
</evidence>
<evidence type="ECO:0000256" key="1">
    <source>
        <dbReference type="SAM" id="MobiDB-lite"/>
    </source>
</evidence>
<reference evidence="2" key="1">
    <citation type="submission" date="2023-03" db="EMBL/GenBank/DDBJ databases">
        <title>Massive genome expansion in bonnet fungi (Mycena s.s.) driven by repeated elements and novel gene families across ecological guilds.</title>
        <authorList>
            <consortium name="Lawrence Berkeley National Laboratory"/>
            <person name="Harder C.B."/>
            <person name="Miyauchi S."/>
            <person name="Viragh M."/>
            <person name="Kuo A."/>
            <person name="Thoen E."/>
            <person name="Andreopoulos B."/>
            <person name="Lu D."/>
            <person name="Skrede I."/>
            <person name="Drula E."/>
            <person name="Henrissat B."/>
            <person name="Morin E."/>
            <person name="Kohler A."/>
            <person name="Barry K."/>
            <person name="LaButti K."/>
            <person name="Morin E."/>
            <person name="Salamov A."/>
            <person name="Lipzen A."/>
            <person name="Mereny Z."/>
            <person name="Hegedus B."/>
            <person name="Baldrian P."/>
            <person name="Stursova M."/>
            <person name="Weitz H."/>
            <person name="Taylor A."/>
            <person name="Grigoriev I.V."/>
            <person name="Nagy L.G."/>
            <person name="Martin F."/>
            <person name="Kauserud H."/>
        </authorList>
    </citation>
    <scope>NUCLEOTIDE SEQUENCE</scope>
    <source>
        <strain evidence="2">CBHHK200</strain>
    </source>
</reference>
<sequence length="177" mass="20123">MIYLPPAVGAIFGISQRLSWQTGKLKIWLPSPHFTFLRYSATTDFRILVLRGCFNKNFAVYQIDFVLAHTPLDKTGWGNLIFRSIQKLDVEQVAQMAILRAILFRSRRARRIKVRSEGWSGDEGIRIYVVEGPNGAGKLKDRGYARITARSGSCFMPPPGNSRSNYKHPQMRANPTH</sequence>
<organism evidence="2 3">
    <name type="scientific">Mycena alexandri</name>
    <dbReference type="NCBI Taxonomy" id="1745969"/>
    <lineage>
        <taxon>Eukaryota</taxon>
        <taxon>Fungi</taxon>
        <taxon>Dikarya</taxon>
        <taxon>Basidiomycota</taxon>
        <taxon>Agaricomycotina</taxon>
        <taxon>Agaricomycetes</taxon>
        <taxon>Agaricomycetidae</taxon>
        <taxon>Agaricales</taxon>
        <taxon>Marasmiineae</taxon>
        <taxon>Mycenaceae</taxon>
        <taxon>Mycena</taxon>
    </lineage>
</organism>
<proteinExistence type="predicted"/>
<evidence type="ECO:0000313" key="3">
    <source>
        <dbReference type="Proteomes" id="UP001218188"/>
    </source>
</evidence>
<dbReference type="AlphaFoldDB" id="A0AAD6RYK0"/>
<feature type="region of interest" description="Disordered" evidence="1">
    <location>
        <begin position="154"/>
        <end position="177"/>
    </location>
</feature>
<accession>A0AAD6RYK0</accession>
<gene>
    <name evidence="2" type="ORF">C8F04DRAFT_1332376</name>
</gene>
<dbReference type="EMBL" id="JARJCM010000385">
    <property type="protein sequence ID" value="KAJ7017728.1"/>
    <property type="molecule type" value="Genomic_DNA"/>
</dbReference>
<keyword evidence="3" id="KW-1185">Reference proteome</keyword>
<dbReference type="Proteomes" id="UP001218188">
    <property type="component" value="Unassembled WGS sequence"/>
</dbReference>